<dbReference type="Proteomes" id="UP001549037">
    <property type="component" value="Unassembled WGS sequence"/>
</dbReference>
<gene>
    <name evidence="2" type="ORF">ABID28_000672</name>
</gene>
<keyword evidence="1" id="KW-0472">Membrane</keyword>
<dbReference type="RefSeq" id="WP_354368109.1">
    <property type="nucleotide sequence ID" value="NZ_JBEPLN010000008.1"/>
</dbReference>
<organism evidence="2 3">
    <name type="scientific">Streptococcus porcorum</name>
    <dbReference type="NCBI Taxonomy" id="701526"/>
    <lineage>
        <taxon>Bacteria</taxon>
        <taxon>Bacillati</taxon>
        <taxon>Bacillota</taxon>
        <taxon>Bacilli</taxon>
        <taxon>Lactobacillales</taxon>
        <taxon>Streptococcaceae</taxon>
        <taxon>Streptococcus</taxon>
    </lineage>
</organism>
<keyword evidence="1" id="KW-1133">Transmembrane helix</keyword>
<evidence type="ECO:0000313" key="3">
    <source>
        <dbReference type="Proteomes" id="UP001549037"/>
    </source>
</evidence>
<comment type="caution">
    <text evidence="2">The sequence shown here is derived from an EMBL/GenBank/DDBJ whole genome shotgun (WGS) entry which is preliminary data.</text>
</comment>
<proteinExistence type="predicted"/>
<protein>
    <submittedName>
        <fullName evidence="2">Prepilin signal peptidase PulO-like enzyme (Type II secretory pathway)</fullName>
    </submittedName>
</protein>
<dbReference type="EMBL" id="JBEPLN010000008">
    <property type="protein sequence ID" value="MET3634036.1"/>
    <property type="molecule type" value="Genomic_DNA"/>
</dbReference>
<accession>A0ABV2JH24</accession>
<feature type="transmembrane region" description="Helical" evidence="1">
    <location>
        <begin position="36"/>
        <end position="63"/>
    </location>
</feature>
<feature type="transmembrane region" description="Helical" evidence="1">
    <location>
        <begin position="114"/>
        <end position="131"/>
    </location>
</feature>
<evidence type="ECO:0000256" key="1">
    <source>
        <dbReference type="SAM" id="Phobius"/>
    </source>
</evidence>
<name>A0ABV2JH24_9STRE</name>
<sequence length="136" mass="15601">MKIIDFNSISHIILIFMGINLSLHDKKWLSFPLLNWLIPTLFLFYLNPINPLVMSLALLGIIAEIKDLKMGSGDFFFLASLAFVLKLQDLLWVIQLSSLAGILTFLYHKNPTKRLPFIPYLFLSYLIVLIYQKGVG</sequence>
<keyword evidence="1" id="KW-0812">Transmembrane</keyword>
<reference evidence="2 3" key="1">
    <citation type="submission" date="2024-06" db="EMBL/GenBank/DDBJ databases">
        <title>Genomic Encyclopedia of Type Strains, Phase IV (KMG-IV): sequencing the most valuable type-strain genomes for metagenomic binning, comparative biology and taxonomic classification.</title>
        <authorList>
            <person name="Goeker M."/>
        </authorList>
    </citation>
    <scope>NUCLEOTIDE SEQUENCE [LARGE SCALE GENOMIC DNA]</scope>
    <source>
        <strain evidence="2 3">DSM 28302</strain>
    </source>
</reference>
<feature type="transmembrane region" description="Helical" evidence="1">
    <location>
        <begin position="75"/>
        <end position="94"/>
    </location>
</feature>
<feature type="transmembrane region" description="Helical" evidence="1">
    <location>
        <begin position="7"/>
        <end position="24"/>
    </location>
</feature>
<evidence type="ECO:0000313" key="2">
    <source>
        <dbReference type="EMBL" id="MET3634036.1"/>
    </source>
</evidence>
<keyword evidence="3" id="KW-1185">Reference proteome</keyword>